<dbReference type="Proteomes" id="UP000441208">
    <property type="component" value="Unassembled WGS sequence"/>
</dbReference>
<evidence type="ECO:0000313" key="5">
    <source>
        <dbReference type="EMBL" id="KAE9131735.1"/>
    </source>
</evidence>
<evidence type="ECO:0000313" key="7">
    <source>
        <dbReference type="EMBL" id="KAE9233622.1"/>
    </source>
</evidence>
<dbReference type="EMBL" id="QXGF01000185">
    <property type="protein sequence ID" value="KAE8944827.1"/>
    <property type="molecule type" value="Genomic_DNA"/>
</dbReference>
<dbReference type="Proteomes" id="UP000440367">
    <property type="component" value="Unassembled WGS sequence"/>
</dbReference>
<dbReference type="Proteomes" id="UP000476176">
    <property type="component" value="Unassembled WGS sequence"/>
</dbReference>
<protein>
    <submittedName>
        <fullName evidence="2">Uncharacterized protein</fullName>
    </submittedName>
</protein>
<proteinExistence type="predicted"/>
<accession>A0A6A3FKG8</accession>
<sequence length="59" mass="6281">MLVARLLAAVAHPPPAANQLVRAGPRPGAPARQSTTHEATAVLTHRRQRRPQNANAIDS</sequence>
<evidence type="ECO:0000313" key="8">
    <source>
        <dbReference type="EMBL" id="KAE9251036.1"/>
    </source>
</evidence>
<evidence type="ECO:0000313" key="16">
    <source>
        <dbReference type="Proteomes" id="UP000486351"/>
    </source>
</evidence>
<evidence type="ECO:0000313" key="6">
    <source>
        <dbReference type="EMBL" id="KAE9232871.1"/>
    </source>
</evidence>
<gene>
    <name evidence="8" type="ORF">PF002_g4481</name>
    <name evidence="7" type="ORF">PF004_g9592</name>
    <name evidence="6" type="ORF">PF005_g2562</name>
    <name evidence="5" type="ORF">PF007_g4002</name>
    <name evidence="9" type="ORF">PF008_g13245</name>
    <name evidence="2" type="ORF">PF009_g5508</name>
    <name evidence="4" type="ORF">PF010_g4714</name>
    <name evidence="3" type="ORF">PF011_g7469</name>
</gene>
<dbReference type="AlphaFoldDB" id="A0A6A3FKG8"/>
<evidence type="ECO:0000313" key="9">
    <source>
        <dbReference type="EMBL" id="KAE9335956.1"/>
    </source>
</evidence>
<evidence type="ECO:0000313" key="14">
    <source>
        <dbReference type="Proteomes" id="UP000460718"/>
    </source>
</evidence>
<dbReference type="EMBL" id="QXFW01000333">
    <property type="protein sequence ID" value="KAE9015737.1"/>
    <property type="molecule type" value="Genomic_DNA"/>
</dbReference>
<name>A0A6A3FKG8_9STRA</name>
<evidence type="ECO:0000313" key="10">
    <source>
        <dbReference type="Proteomes" id="UP000429523"/>
    </source>
</evidence>
<comment type="caution">
    <text evidence="2">The sequence shown here is derived from an EMBL/GenBank/DDBJ whole genome shotgun (WGS) entry which is preliminary data.</text>
</comment>
<dbReference type="Proteomes" id="UP000433483">
    <property type="component" value="Unassembled WGS sequence"/>
</dbReference>
<dbReference type="EMBL" id="QXGB01000070">
    <property type="protein sequence ID" value="KAE9232871.1"/>
    <property type="molecule type" value="Genomic_DNA"/>
</dbReference>
<evidence type="ECO:0000313" key="3">
    <source>
        <dbReference type="EMBL" id="KAE9015737.1"/>
    </source>
</evidence>
<reference evidence="10 11" key="1">
    <citation type="submission" date="2018-08" db="EMBL/GenBank/DDBJ databases">
        <title>Genomic investigation of the strawberry pathogen Phytophthora fragariae indicates pathogenicity is determined by transcriptional variation in three key races.</title>
        <authorList>
            <person name="Adams T.M."/>
            <person name="Armitage A.D."/>
            <person name="Sobczyk M.K."/>
            <person name="Bates H.J."/>
            <person name="Dunwell J.M."/>
            <person name="Nellist C.F."/>
            <person name="Harrison R.J."/>
        </authorList>
    </citation>
    <scope>NUCLEOTIDE SEQUENCE [LARGE SCALE GENOMIC DNA]</scope>
    <source>
        <strain evidence="8 12">BC-1</strain>
        <strain evidence="7 15">BC-23</strain>
        <strain evidence="6 11">NOV-27</strain>
        <strain evidence="5 13">NOV-71</strain>
        <strain evidence="9 16">NOV-77</strain>
        <strain evidence="2 10">NOV-9</strain>
        <strain evidence="4 17">ONT-3</strain>
        <strain evidence="3 14">SCRP245</strain>
    </source>
</reference>
<dbReference type="Proteomes" id="UP000488956">
    <property type="component" value="Unassembled WGS sequence"/>
</dbReference>
<dbReference type="EMBL" id="QXFY01000773">
    <property type="protein sequence ID" value="KAE9335956.1"/>
    <property type="molecule type" value="Genomic_DNA"/>
</dbReference>
<evidence type="ECO:0000313" key="2">
    <source>
        <dbReference type="EMBL" id="KAE8944827.1"/>
    </source>
</evidence>
<dbReference type="EMBL" id="QXFZ01000124">
    <property type="protein sequence ID" value="KAE9131735.1"/>
    <property type="molecule type" value="Genomic_DNA"/>
</dbReference>
<evidence type="ECO:0000256" key="1">
    <source>
        <dbReference type="SAM" id="MobiDB-lite"/>
    </source>
</evidence>
<dbReference type="OrthoDB" id="10339027at2759"/>
<evidence type="ECO:0000313" key="12">
    <source>
        <dbReference type="Proteomes" id="UP000440367"/>
    </source>
</evidence>
<organism evidence="2 10">
    <name type="scientific">Phytophthora fragariae</name>
    <dbReference type="NCBI Taxonomy" id="53985"/>
    <lineage>
        <taxon>Eukaryota</taxon>
        <taxon>Sar</taxon>
        <taxon>Stramenopiles</taxon>
        <taxon>Oomycota</taxon>
        <taxon>Peronosporomycetes</taxon>
        <taxon>Peronosporales</taxon>
        <taxon>Peronosporaceae</taxon>
        <taxon>Phytophthora</taxon>
    </lineage>
</organism>
<dbReference type="EMBL" id="QXGD01000139">
    <property type="protein sequence ID" value="KAE9251036.1"/>
    <property type="molecule type" value="Genomic_DNA"/>
</dbReference>
<dbReference type="EMBL" id="QXGC01000476">
    <property type="protein sequence ID" value="KAE9233622.1"/>
    <property type="molecule type" value="Genomic_DNA"/>
</dbReference>
<evidence type="ECO:0000313" key="15">
    <source>
        <dbReference type="Proteomes" id="UP000476176"/>
    </source>
</evidence>
<evidence type="ECO:0000313" key="11">
    <source>
        <dbReference type="Proteomes" id="UP000433483"/>
    </source>
</evidence>
<evidence type="ECO:0000313" key="17">
    <source>
        <dbReference type="Proteomes" id="UP000488956"/>
    </source>
</evidence>
<feature type="region of interest" description="Disordered" evidence="1">
    <location>
        <begin position="16"/>
        <end position="59"/>
    </location>
</feature>
<dbReference type="Proteomes" id="UP000486351">
    <property type="component" value="Unassembled WGS sequence"/>
</dbReference>
<evidence type="ECO:0000313" key="13">
    <source>
        <dbReference type="Proteomes" id="UP000441208"/>
    </source>
</evidence>
<dbReference type="Proteomes" id="UP000429523">
    <property type="component" value="Unassembled WGS sequence"/>
</dbReference>
<evidence type="ECO:0000313" key="4">
    <source>
        <dbReference type="EMBL" id="KAE9127914.1"/>
    </source>
</evidence>
<dbReference type="Proteomes" id="UP000460718">
    <property type="component" value="Unassembled WGS sequence"/>
</dbReference>
<dbReference type="EMBL" id="QXFX01000167">
    <property type="protein sequence ID" value="KAE9127914.1"/>
    <property type="molecule type" value="Genomic_DNA"/>
</dbReference>
<keyword evidence="11" id="KW-1185">Reference proteome</keyword>